<proteinExistence type="inferred from homology"/>
<evidence type="ECO:0000313" key="14">
    <source>
        <dbReference type="Proteomes" id="UP000664382"/>
    </source>
</evidence>
<dbReference type="NCBIfam" id="TIGR00663">
    <property type="entry name" value="dnan"/>
    <property type="match status" value="1"/>
</dbReference>
<keyword evidence="5 9" id="KW-0548">Nucleotidyltransferase</keyword>
<dbReference type="AlphaFoldDB" id="A0A939S7R5"/>
<keyword evidence="6 9" id="KW-0235">DNA replication</keyword>
<dbReference type="SUPFAM" id="SSF55979">
    <property type="entry name" value="DNA clamp"/>
    <property type="match status" value="3"/>
</dbReference>
<keyword evidence="14" id="KW-1185">Reference proteome</keyword>
<dbReference type="GO" id="GO:0008408">
    <property type="term" value="F:3'-5' exonuclease activity"/>
    <property type="evidence" value="ECO:0007669"/>
    <property type="project" value="InterPro"/>
</dbReference>
<accession>A0A939S7R5</accession>
<evidence type="ECO:0000256" key="4">
    <source>
        <dbReference type="ARBA" id="ARBA00022679"/>
    </source>
</evidence>
<sequence>MRFIVNRDIFSEAVSFAAKLLPQRPTQPLLSGVLIEAADGELTLSSFDYETSARTSVAAEVLEGGRSLVSGRLLGEIAQRLPHSDVEVSLDDARVQLRCGSASFGLPAMPVEEYPQVPRIDTVSGAVPAELFADAVAQVSLAASKDDVTPVITGVQLEISENSLTLTATDRYRVATRRIDWEQQGADAHLSALVPSKVIVEVGKSFSGSGTVSVSIVKDGERELIAFSAGNKTVTSLLIKGNYPPVGRLFPEGIENYAVVSTADLVEAVGRVGLVLEREAALRFSFVEGRVTLEAAGTEAAQAVETLDAHLVGDEMVVSLKPQFLLDGLRSTHAEFARIGFTRTENASKPGPVLITSQRSKDDAGEESFRYLLQPNLLLR</sequence>
<evidence type="ECO:0000259" key="10">
    <source>
        <dbReference type="Pfam" id="PF00712"/>
    </source>
</evidence>
<dbReference type="PANTHER" id="PTHR30478:SF0">
    <property type="entry name" value="BETA SLIDING CLAMP"/>
    <property type="match status" value="1"/>
</dbReference>
<comment type="subcellular location">
    <subcellularLocation>
        <location evidence="1 9">Cytoplasm</location>
    </subcellularLocation>
</comment>
<keyword evidence="4 9" id="KW-0808">Transferase</keyword>
<evidence type="ECO:0000256" key="1">
    <source>
        <dbReference type="ARBA" id="ARBA00004496"/>
    </source>
</evidence>
<evidence type="ECO:0000256" key="9">
    <source>
        <dbReference type="PIRNR" id="PIRNR000804"/>
    </source>
</evidence>
<dbReference type="Proteomes" id="UP000664382">
    <property type="component" value="Unassembled WGS sequence"/>
</dbReference>
<name>A0A939S7R5_9MICO</name>
<keyword evidence="8" id="KW-0238">DNA-binding</keyword>
<keyword evidence="7 9" id="KW-0239">DNA-directed DNA polymerase</keyword>
<dbReference type="SMART" id="SM00480">
    <property type="entry name" value="POL3Bc"/>
    <property type="match status" value="1"/>
</dbReference>
<dbReference type="GO" id="GO:0006271">
    <property type="term" value="P:DNA strand elongation involved in DNA replication"/>
    <property type="evidence" value="ECO:0007669"/>
    <property type="project" value="TreeGrafter"/>
</dbReference>
<evidence type="ECO:0000256" key="7">
    <source>
        <dbReference type="ARBA" id="ARBA00022932"/>
    </source>
</evidence>
<dbReference type="PIRSF" id="PIRSF000804">
    <property type="entry name" value="DNA_pol_III_b"/>
    <property type="match status" value="1"/>
</dbReference>
<dbReference type="GO" id="GO:0005737">
    <property type="term" value="C:cytoplasm"/>
    <property type="evidence" value="ECO:0007669"/>
    <property type="project" value="UniProtKB-SubCell"/>
</dbReference>
<feature type="domain" description="DNA polymerase III beta sliding clamp central" evidence="11">
    <location>
        <begin position="127"/>
        <end position="244"/>
    </location>
</feature>
<reference evidence="13" key="1">
    <citation type="submission" date="2021-03" db="EMBL/GenBank/DDBJ databases">
        <title>Leucobacter chromiisoli sp. nov., isolated from chromium-containing soil of chemical plant.</title>
        <authorList>
            <person name="Xu Z."/>
        </authorList>
    </citation>
    <scope>NUCLEOTIDE SEQUENCE</scope>
    <source>
        <strain evidence="13">S27</strain>
    </source>
</reference>
<comment type="caution">
    <text evidence="13">The sequence shown here is derived from an EMBL/GenBank/DDBJ whole genome shotgun (WGS) entry which is preliminary data.</text>
</comment>
<dbReference type="InterPro" id="IPR022634">
    <property type="entry name" value="DNA_polIII_beta_N"/>
</dbReference>
<feature type="domain" description="DNA polymerase III beta sliding clamp N-terminal" evidence="10">
    <location>
        <begin position="1"/>
        <end position="118"/>
    </location>
</feature>
<comment type="function">
    <text evidence="9">Confers DNA tethering and processivity to DNA polymerases and other proteins. Acts as a clamp, forming a ring around DNA (a reaction catalyzed by the clamp-loading complex) which diffuses in an ATP-independent manner freely and bidirectionally along dsDNA. Initially characterized for its ability to contact the catalytic subunit of DNA polymerase III (Pol III), a complex, multichain enzyme responsible for most of the replicative synthesis in bacteria; Pol III exhibits 3'-5' exonuclease proofreading activity. The beta chain is required for initiation of replication as well as for processivity of DNA replication.</text>
</comment>
<comment type="subunit">
    <text evidence="9">Forms a ring-shaped head-to-tail homodimer around DNA.</text>
</comment>
<dbReference type="Gene3D" id="3.10.150.10">
    <property type="entry name" value="DNA Polymerase III, subunit A, domain 2"/>
    <property type="match status" value="3"/>
</dbReference>
<dbReference type="PANTHER" id="PTHR30478">
    <property type="entry name" value="DNA POLYMERASE III SUBUNIT BETA"/>
    <property type="match status" value="1"/>
</dbReference>
<dbReference type="GO" id="GO:0003677">
    <property type="term" value="F:DNA binding"/>
    <property type="evidence" value="ECO:0007669"/>
    <property type="project" value="UniProtKB-UniRule"/>
</dbReference>
<evidence type="ECO:0000256" key="3">
    <source>
        <dbReference type="ARBA" id="ARBA00022490"/>
    </source>
</evidence>
<feature type="domain" description="DNA polymerase III beta sliding clamp C-terminal" evidence="12">
    <location>
        <begin position="248"/>
        <end position="345"/>
    </location>
</feature>
<organism evidence="13 14">
    <name type="scientific">Leucobacter weissii</name>
    <dbReference type="NCBI Taxonomy" id="1983706"/>
    <lineage>
        <taxon>Bacteria</taxon>
        <taxon>Bacillati</taxon>
        <taxon>Actinomycetota</taxon>
        <taxon>Actinomycetes</taxon>
        <taxon>Micrococcales</taxon>
        <taxon>Microbacteriaceae</taxon>
        <taxon>Leucobacter</taxon>
    </lineage>
</organism>
<evidence type="ECO:0000259" key="11">
    <source>
        <dbReference type="Pfam" id="PF02767"/>
    </source>
</evidence>
<evidence type="ECO:0000256" key="8">
    <source>
        <dbReference type="ARBA" id="ARBA00023125"/>
    </source>
</evidence>
<evidence type="ECO:0000256" key="5">
    <source>
        <dbReference type="ARBA" id="ARBA00022695"/>
    </source>
</evidence>
<gene>
    <name evidence="13" type="primary">dnaN</name>
    <name evidence="13" type="ORF">J4H92_04830</name>
</gene>
<dbReference type="Pfam" id="PF00712">
    <property type="entry name" value="DNA_pol3_beta"/>
    <property type="match status" value="1"/>
</dbReference>
<dbReference type="GO" id="GO:0003887">
    <property type="term" value="F:DNA-directed DNA polymerase activity"/>
    <property type="evidence" value="ECO:0007669"/>
    <property type="project" value="UniProtKB-UniRule"/>
</dbReference>
<dbReference type="InterPro" id="IPR022635">
    <property type="entry name" value="DNA_polIII_beta_C"/>
</dbReference>
<dbReference type="InterPro" id="IPR022637">
    <property type="entry name" value="DNA_polIII_beta_cen"/>
</dbReference>
<dbReference type="CDD" id="cd00140">
    <property type="entry name" value="beta_clamp"/>
    <property type="match status" value="1"/>
</dbReference>
<dbReference type="EMBL" id="JAGDYM010000005">
    <property type="protein sequence ID" value="MBO1901271.1"/>
    <property type="molecule type" value="Genomic_DNA"/>
</dbReference>
<keyword evidence="3 9" id="KW-0963">Cytoplasm</keyword>
<evidence type="ECO:0000256" key="6">
    <source>
        <dbReference type="ARBA" id="ARBA00022705"/>
    </source>
</evidence>
<dbReference type="GO" id="GO:0009360">
    <property type="term" value="C:DNA polymerase III complex"/>
    <property type="evidence" value="ECO:0007669"/>
    <property type="project" value="InterPro"/>
</dbReference>
<dbReference type="InterPro" id="IPR001001">
    <property type="entry name" value="DNA_polIII_beta"/>
</dbReference>
<dbReference type="Pfam" id="PF02768">
    <property type="entry name" value="DNA_pol3_beta_3"/>
    <property type="match status" value="1"/>
</dbReference>
<comment type="similarity">
    <text evidence="2 9">Belongs to the beta sliding clamp family.</text>
</comment>
<evidence type="ECO:0000259" key="12">
    <source>
        <dbReference type="Pfam" id="PF02768"/>
    </source>
</evidence>
<evidence type="ECO:0000313" key="13">
    <source>
        <dbReference type="EMBL" id="MBO1901271.1"/>
    </source>
</evidence>
<protein>
    <recommendedName>
        <fullName evidence="9">Beta sliding clamp</fullName>
    </recommendedName>
</protein>
<evidence type="ECO:0000256" key="2">
    <source>
        <dbReference type="ARBA" id="ARBA00010752"/>
    </source>
</evidence>
<dbReference type="InterPro" id="IPR046938">
    <property type="entry name" value="DNA_clamp_sf"/>
</dbReference>
<dbReference type="Pfam" id="PF02767">
    <property type="entry name" value="DNA_pol3_beta_2"/>
    <property type="match status" value="1"/>
</dbReference>
<dbReference type="RefSeq" id="WP_208096690.1">
    <property type="nucleotide sequence ID" value="NZ_JAGDYM010000005.1"/>
</dbReference>